<accession>A0A3D8IB91</accession>
<keyword evidence="5 11" id="KW-0489">Methyltransferase</keyword>
<feature type="binding site" evidence="11">
    <location>
        <position position="382"/>
    </location>
    <ligand>
        <name>S-adenosyl-L-methionine</name>
        <dbReference type="ChEBI" id="CHEBI:59789"/>
    </ligand>
</feature>
<evidence type="ECO:0000256" key="11">
    <source>
        <dbReference type="HAMAP-Rule" id="MF_01007"/>
    </source>
</evidence>
<evidence type="ECO:0000256" key="2">
    <source>
        <dbReference type="ARBA" id="ARBA00022490"/>
    </source>
</evidence>
<comment type="similarity">
    <text evidence="1 11">Belongs to the methyltransferase superfamily. RsmH family.</text>
</comment>
<dbReference type="GO" id="GO:0000967">
    <property type="term" value="P:rRNA 5'-end processing"/>
    <property type="evidence" value="ECO:0007669"/>
    <property type="project" value="UniProtKB-UniRule"/>
</dbReference>
<evidence type="ECO:0000256" key="4">
    <source>
        <dbReference type="ARBA" id="ARBA00022552"/>
    </source>
</evidence>
<dbReference type="EMBL" id="NXLQ01000032">
    <property type="protein sequence ID" value="RDU62402.1"/>
    <property type="molecule type" value="Genomic_DNA"/>
</dbReference>
<dbReference type="SMART" id="SM00732">
    <property type="entry name" value="YqgFc"/>
    <property type="match status" value="1"/>
</dbReference>
<evidence type="ECO:0000256" key="5">
    <source>
        <dbReference type="ARBA" id="ARBA00022603"/>
    </source>
</evidence>
<feature type="binding site" evidence="11">
    <location>
        <position position="430"/>
    </location>
    <ligand>
        <name>S-adenosyl-L-methionine</name>
        <dbReference type="ChEBI" id="CHEBI:59789"/>
    </ligand>
</feature>
<comment type="caution">
    <text evidence="13">The sequence shown here is derived from an EMBL/GenBank/DDBJ whole genome shotgun (WGS) entry which is preliminary data.</text>
</comment>
<comment type="function">
    <text evidence="11">Specifically methylates the N4 position of cytidine in position 1402 (C1402) of 16S rRNA.</text>
</comment>
<feature type="binding site" evidence="11">
    <location>
        <position position="423"/>
    </location>
    <ligand>
        <name>S-adenosyl-L-methionine</name>
        <dbReference type="ChEBI" id="CHEBI:59789"/>
    </ligand>
</feature>
<comment type="function">
    <text evidence="10">Could be a nuclease involved in processing of the 5'-end of pre-16S rRNA.</text>
</comment>
<organism evidence="13 14">
    <name type="scientific">Helicobacter didelphidarum</name>
    <dbReference type="NCBI Taxonomy" id="2040648"/>
    <lineage>
        <taxon>Bacteria</taxon>
        <taxon>Pseudomonadati</taxon>
        <taxon>Campylobacterota</taxon>
        <taxon>Epsilonproteobacteria</taxon>
        <taxon>Campylobacterales</taxon>
        <taxon>Helicobacteraceae</taxon>
        <taxon>Helicobacter</taxon>
    </lineage>
</organism>
<dbReference type="InterPro" id="IPR012337">
    <property type="entry name" value="RNaseH-like_sf"/>
</dbReference>
<keyword evidence="6 11" id="KW-0808">Transferase</keyword>
<comment type="subcellular location">
    <subcellularLocation>
        <location evidence="10">Cytoplasm</location>
    </subcellularLocation>
</comment>
<keyword evidence="7 11" id="KW-0949">S-adenosyl-L-methionine</keyword>
<keyword evidence="4 11" id="KW-0698">rRNA processing</keyword>
<evidence type="ECO:0000256" key="6">
    <source>
        <dbReference type="ARBA" id="ARBA00022679"/>
    </source>
</evidence>
<dbReference type="Pfam" id="PF03652">
    <property type="entry name" value="RuvX"/>
    <property type="match status" value="1"/>
</dbReference>
<dbReference type="GO" id="GO:0070475">
    <property type="term" value="P:rRNA base methylation"/>
    <property type="evidence" value="ECO:0007669"/>
    <property type="project" value="UniProtKB-UniRule"/>
</dbReference>
<dbReference type="HAMAP" id="MF_00651">
    <property type="entry name" value="Nuclease_YqgF"/>
    <property type="match status" value="1"/>
</dbReference>
<evidence type="ECO:0000256" key="8">
    <source>
        <dbReference type="ARBA" id="ARBA00022722"/>
    </source>
</evidence>
<dbReference type="SUPFAM" id="SSF81799">
    <property type="entry name" value="Putative methyltransferase TM0872, insert domain"/>
    <property type="match status" value="1"/>
</dbReference>
<evidence type="ECO:0000259" key="12">
    <source>
        <dbReference type="SMART" id="SM00732"/>
    </source>
</evidence>
<protein>
    <recommendedName>
        <fullName evidence="10 11">Multifunctional fusion protein</fullName>
    </recommendedName>
    <domain>
        <recommendedName>
            <fullName evidence="11">Ribosomal RNA small subunit methyltransferase H</fullName>
            <ecNumber evidence="11">2.1.1.199</ecNumber>
        </recommendedName>
        <alternativeName>
            <fullName evidence="11">16S rRNA m(4)C1402 methyltransferase</fullName>
        </alternativeName>
        <alternativeName>
            <fullName evidence="11">rRNA (cytosine-N(4)-)-methyltransferase RsmH</fullName>
        </alternativeName>
    </domain>
    <domain>
        <recommendedName>
            <fullName evidence="10">Putative pre-16S rRNA nuclease</fullName>
            <ecNumber evidence="10">3.1.-.-</ecNumber>
        </recommendedName>
    </domain>
</protein>
<evidence type="ECO:0000313" key="13">
    <source>
        <dbReference type="EMBL" id="RDU62402.1"/>
    </source>
</evidence>
<dbReference type="Gene3D" id="3.30.420.140">
    <property type="entry name" value="YqgF/RNase H-like domain"/>
    <property type="match status" value="1"/>
</dbReference>
<evidence type="ECO:0000256" key="10">
    <source>
        <dbReference type="HAMAP-Rule" id="MF_00651"/>
    </source>
</evidence>
<dbReference type="PANTHER" id="PTHR11265:SF0">
    <property type="entry name" value="12S RRNA N4-METHYLCYTIDINE METHYLTRANSFERASE"/>
    <property type="match status" value="1"/>
</dbReference>
<dbReference type="OrthoDB" id="9806637at2"/>
<comment type="caution">
    <text evidence="11">Lacks conserved residue(s) required for the propagation of feature annotation.</text>
</comment>
<name>A0A3D8IB91_9HELI</name>
<dbReference type="CDD" id="cd16964">
    <property type="entry name" value="YqgF"/>
    <property type="match status" value="1"/>
</dbReference>
<dbReference type="NCBIfam" id="TIGR00006">
    <property type="entry name" value="16S rRNA (cytosine(1402)-N(4))-methyltransferase RsmH"/>
    <property type="match status" value="1"/>
</dbReference>
<keyword evidence="3 10" id="KW-0690">Ribosome biogenesis</keyword>
<dbReference type="EC" id="2.1.1.199" evidence="11"/>
<dbReference type="SUPFAM" id="SSF53098">
    <property type="entry name" value="Ribonuclease H-like"/>
    <property type="match status" value="1"/>
</dbReference>
<dbReference type="InterPro" id="IPR029063">
    <property type="entry name" value="SAM-dependent_MTases_sf"/>
</dbReference>
<keyword evidence="9 10" id="KW-0378">Hydrolase</keyword>
<comment type="similarity">
    <text evidence="10">Belongs to the YqgF HJR family.</text>
</comment>
<dbReference type="InterPro" id="IPR005227">
    <property type="entry name" value="YqgF"/>
</dbReference>
<gene>
    <name evidence="11" type="primary">rsmH</name>
    <name evidence="13" type="ORF">CQA53_09360</name>
</gene>
<dbReference type="Proteomes" id="UP000256379">
    <property type="component" value="Unassembled WGS sequence"/>
</dbReference>
<comment type="catalytic activity">
    <reaction evidence="11">
        <text>cytidine(1402) in 16S rRNA + S-adenosyl-L-methionine = N(4)-methylcytidine(1402) in 16S rRNA + S-adenosyl-L-homocysteine + H(+)</text>
        <dbReference type="Rhea" id="RHEA:42928"/>
        <dbReference type="Rhea" id="RHEA-COMP:10286"/>
        <dbReference type="Rhea" id="RHEA-COMP:10287"/>
        <dbReference type="ChEBI" id="CHEBI:15378"/>
        <dbReference type="ChEBI" id="CHEBI:57856"/>
        <dbReference type="ChEBI" id="CHEBI:59789"/>
        <dbReference type="ChEBI" id="CHEBI:74506"/>
        <dbReference type="ChEBI" id="CHEBI:82748"/>
        <dbReference type="EC" id="2.1.1.199"/>
    </reaction>
</comment>
<dbReference type="InterPro" id="IPR023397">
    <property type="entry name" value="SAM-dep_MeTrfase_MraW_recog"/>
</dbReference>
<dbReference type="HAMAP" id="MF_01007">
    <property type="entry name" value="16SrRNA_methyltr_H"/>
    <property type="match status" value="1"/>
</dbReference>
<dbReference type="AlphaFoldDB" id="A0A3D8IB91"/>
<dbReference type="GO" id="GO:0016788">
    <property type="term" value="F:hydrolase activity, acting on ester bonds"/>
    <property type="evidence" value="ECO:0007669"/>
    <property type="project" value="UniProtKB-UniRule"/>
</dbReference>
<evidence type="ECO:0000256" key="9">
    <source>
        <dbReference type="ARBA" id="ARBA00022801"/>
    </source>
</evidence>
<keyword evidence="14" id="KW-1185">Reference proteome</keyword>
<feature type="binding site" evidence="11">
    <location>
        <position position="355"/>
    </location>
    <ligand>
        <name>S-adenosyl-L-methionine</name>
        <dbReference type="ChEBI" id="CHEBI:59789"/>
    </ligand>
</feature>
<proteinExistence type="inferred from homology"/>
<dbReference type="SUPFAM" id="SSF53335">
    <property type="entry name" value="S-adenosyl-L-methionine-dependent methyltransferases"/>
    <property type="match status" value="1"/>
</dbReference>
<dbReference type="InterPro" id="IPR002903">
    <property type="entry name" value="RsmH"/>
</dbReference>
<dbReference type="EC" id="3.1.-.-" evidence="10"/>
<keyword evidence="8 10" id="KW-0540">Nuclease</keyword>
<evidence type="ECO:0000313" key="14">
    <source>
        <dbReference type="Proteomes" id="UP000256379"/>
    </source>
</evidence>
<feature type="domain" description="YqgF/RNase H-like" evidence="12">
    <location>
        <begin position="1"/>
        <end position="113"/>
    </location>
</feature>
<dbReference type="Pfam" id="PF01795">
    <property type="entry name" value="Methyltransf_5"/>
    <property type="match status" value="1"/>
</dbReference>
<dbReference type="InterPro" id="IPR006641">
    <property type="entry name" value="YqgF/RNaseH-like_dom"/>
</dbReference>
<dbReference type="GO" id="GO:0004518">
    <property type="term" value="F:nuclease activity"/>
    <property type="evidence" value="ECO:0007669"/>
    <property type="project" value="UniProtKB-KW"/>
</dbReference>
<keyword evidence="2 10" id="KW-0963">Cytoplasm</keyword>
<dbReference type="RefSeq" id="WP_115543738.1">
    <property type="nucleotide sequence ID" value="NZ_NXLQ01000032.1"/>
</dbReference>
<evidence type="ECO:0000256" key="3">
    <source>
        <dbReference type="ARBA" id="ARBA00022517"/>
    </source>
</evidence>
<evidence type="ECO:0000256" key="7">
    <source>
        <dbReference type="ARBA" id="ARBA00022691"/>
    </source>
</evidence>
<reference evidence="13 14" key="1">
    <citation type="submission" date="2018-04" db="EMBL/GenBank/DDBJ databases">
        <title>Novel Campyloabacter and Helicobacter Species and Strains.</title>
        <authorList>
            <person name="Mannion A.J."/>
            <person name="Shen Z."/>
            <person name="Fox J.G."/>
        </authorList>
    </citation>
    <scope>NUCLEOTIDE SEQUENCE [LARGE SCALE GENOMIC DNA]</scope>
    <source>
        <strain evidence="13 14">MIT 17-337</strain>
    </source>
</reference>
<sequence length="627" mass="73061">MIFGIDFGLKRIGLAKILNGIILPLPAIIRKNRNQASKELRKILLQHTGQNDMKNIQLVIGIPYHESLQDSFMNDTQNTYHKEMKCRITHFLALIEFDGKVIFIDESFSSKEAEEKLQDRGYKKRQKSRKNGILDSLSACIILERYITMNKNLQENRDIEMYGKYRENIQIKNLESFPTRADVPSKDSHLCNNNFQNLKDFSMKSKLDSIHIKKSQIIIQNQNNQHQNDSVLKKDSPHIPVLLQEVLETFDRILNKKNKDFLLSLESNKQKFRLRKQQYNIYSKKQQNTRINKTIQDKCDIDFQNNPHATSQDSLAQDEILQCEKPLLIDCTLGFGGMSGTLLETYKDLHIIGIDRDDEAISYNTNLQEQFGDRLEIYHGSFAQVLPQLLEHITYENNLLFSHATQKYKKDSKTPQLRAILADIGVSSYQLDTLSRGFSFHSNILDMRMDTTQMLNADFILNHYSRFELERIFREYGEIREYKKLAHLIVQAREYGEITHEILHNLSLKIRSKSKLHPLTLIFQALRIEVNDELGQLQKLLHSCENLKGVLLCIISFHSLEDRIIKETFKRWARTCICPASNLRCECGNNNALGKILYKKPLSANLQELKKNPRARSAKLRAFYFFE</sequence>
<dbReference type="InterPro" id="IPR037027">
    <property type="entry name" value="YqgF/RNaseH-like_dom_sf"/>
</dbReference>
<dbReference type="GO" id="GO:0005737">
    <property type="term" value="C:cytoplasm"/>
    <property type="evidence" value="ECO:0007669"/>
    <property type="project" value="UniProtKB-SubCell"/>
</dbReference>
<dbReference type="Gene3D" id="3.40.50.150">
    <property type="entry name" value="Vaccinia Virus protein VP39"/>
    <property type="match status" value="1"/>
</dbReference>
<dbReference type="PANTHER" id="PTHR11265">
    <property type="entry name" value="S-ADENOSYL-METHYLTRANSFERASE MRAW"/>
    <property type="match status" value="1"/>
</dbReference>
<dbReference type="Gene3D" id="1.10.150.170">
    <property type="entry name" value="Putative methyltransferase TM0872, insert domain"/>
    <property type="match status" value="1"/>
</dbReference>
<dbReference type="GO" id="GO:0071424">
    <property type="term" value="F:rRNA (cytosine-N4-)-methyltransferase activity"/>
    <property type="evidence" value="ECO:0007669"/>
    <property type="project" value="UniProtKB-UniRule"/>
</dbReference>
<evidence type="ECO:0000256" key="1">
    <source>
        <dbReference type="ARBA" id="ARBA00010396"/>
    </source>
</evidence>